<dbReference type="AlphaFoldDB" id="A0AAI8YCP9"/>
<keyword evidence="3" id="KW-1185">Reference proteome</keyword>
<dbReference type="EMBL" id="CAUWAG010000003">
    <property type="protein sequence ID" value="CAJ2499935.1"/>
    <property type="molecule type" value="Genomic_DNA"/>
</dbReference>
<feature type="transmembrane region" description="Helical" evidence="1">
    <location>
        <begin position="32"/>
        <end position="50"/>
    </location>
</feature>
<comment type="caution">
    <text evidence="2">The sequence shown here is derived from an EMBL/GenBank/DDBJ whole genome shotgun (WGS) entry which is preliminary data.</text>
</comment>
<accession>A0AAI8YCP9</accession>
<dbReference type="Proteomes" id="UP001295740">
    <property type="component" value="Unassembled WGS sequence"/>
</dbReference>
<keyword evidence="1" id="KW-0812">Transmembrane</keyword>
<gene>
    <name evidence="2" type="ORF">KHLLAP_LOCUS403</name>
</gene>
<evidence type="ECO:0000256" key="1">
    <source>
        <dbReference type="SAM" id="Phobius"/>
    </source>
</evidence>
<evidence type="ECO:0000313" key="2">
    <source>
        <dbReference type="EMBL" id="CAJ2499935.1"/>
    </source>
</evidence>
<proteinExistence type="predicted"/>
<keyword evidence="1" id="KW-1133">Transmembrane helix</keyword>
<name>A0AAI8YCP9_9PEZI</name>
<organism evidence="2 3">
    <name type="scientific">Anthostomella pinea</name>
    <dbReference type="NCBI Taxonomy" id="933095"/>
    <lineage>
        <taxon>Eukaryota</taxon>
        <taxon>Fungi</taxon>
        <taxon>Dikarya</taxon>
        <taxon>Ascomycota</taxon>
        <taxon>Pezizomycotina</taxon>
        <taxon>Sordariomycetes</taxon>
        <taxon>Xylariomycetidae</taxon>
        <taxon>Xylariales</taxon>
        <taxon>Xylariaceae</taxon>
        <taxon>Anthostomella</taxon>
    </lineage>
</organism>
<protein>
    <submittedName>
        <fullName evidence="2">Uu.00g027880.m01.CDS01</fullName>
    </submittedName>
</protein>
<sequence>MTTNSYGSALPTFDFPQTVAKAARSAPRRMPMAARLVPLAAAAGLAYYVGAQLSAQRDARYAETVSMMKALESAYGDRSSLQDLEAASQAYSATSATRYTATDAGR</sequence>
<keyword evidence="1" id="KW-0472">Membrane</keyword>
<reference evidence="2" key="1">
    <citation type="submission" date="2023-10" db="EMBL/GenBank/DDBJ databases">
        <authorList>
            <person name="Hackl T."/>
        </authorList>
    </citation>
    <scope>NUCLEOTIDE SEQUENCE</scope>
</reference>
<evidence type="ECO:0000313" key="3">
    <source>
        <dbReference type="Proteomes" id="UP001295740"/>
    </source>
</evidence>